<dbReference type="SUPFAM" id="SSF46565">
    <property type="entry name" value="Chaperone J-domain"/>
    <property type="match status" value="1"/>
</dbReference>
<keyword evidence="2" id="KW-1133">Transmembrane helix</keyword>
<evidence type="ECO:0000313" key="6">
    <source>
        <dbReference type="RefSeq" id="XP_038973556.1"/>
    </source>
</evidence>
<keyword evidence="2" id="KW-0812">Transmembrane</keyword>
<dbReference type="PANTHER" id="PTHR43096">
    <property type="entry name" value="DNAJ HOMOLOG 1, MITOCHONDRIAL-RELATED"/>
    <property type="match status" value="1"/>
</dbReference>
<evidence type="ECO:0000256" key="1">
    <source>
        <dbReference type="ARBA" id="ARBA00023186"/>
    </source>
</evidence>
<dbReference type="InterPro" id="IPR018253">
    <property type="entry name" value="DnaJ_domain_CS"/>
</dbReference>
<dbReference type="GO" id="GO:0051082">
    <property type="term" value="F:unfolded protein binding"/>
    <property type="evidence" value="ECO:0007669"/>
    <property type="project" value="TreeGrafter"/>
</dbReference>
<keyword evidence="2" id="KW-0472">Membrane</keyword>
<organism evidence="4 5">
    <name type="scientific">Phoenix dactylifera</name>
    <name type="common">Date palm</name>
    <dbReference type="NCBI Taxonomy" id="42345"/>
    <lineage>
        <taxon>Eukaryota</taxon>
        <taxon>Viridiplantae</taxon>
        <taxon>Streptophyta</taxon>
        <taxon>Embryophyta</taxon>
        <taxon>Tracheophyta</taxon>
        <taxon>Spermatophyta</taxon>
        <taxon>Magnoliopsida</taxon>
        <taxon>Liliopsida</taxon>
        <taxon>Arecaceae</taxon>
        <taxon>Coryphoideae</taxon>
        <taxon>Phoeniceae</taxon>
        <taxon>Phoenix</taxon>
    </lineage>
</organism>
<dbReference type="GeneID" id="103708048"/>
<dbReference type="Proteomes" id="UP000228380">
    <property type="component" value="Unplaced"/>
</dbReference>
<keyword evidence="4" id="KW-1185">Reference proteome</keyword>
<dbReference type="SMART" id="SM00271">
    <property type="entry name" value="DnaJ"/>
    <property type="match status" value="1"/>
</dbReference>
<dbReference type="FunFam" id="1.10.287.110:FF:000058">
    <property type="entry name" value="Chaperone protein dnaJ GFA2, mitochondrial"/>
    <property type="match status" value="1"/>
</dbReference>
<dbReference type="Gene3D" id="1.10.287.110">
    <property type="entry name" value="DnaJ domain"/>
    <property type="match status" value="1"/>
</dbReference>
<dbReference type="AlphaFoldDB" id="A0A8B8ZHC1"/>
<dbReference type="PANTHER" id="PTHR43096:SF52">
    <property type="entry name" value="DNAJ HOMOLOG 1, MITOCHONDRIAL-RELATED"/>
    <property type="match status" value="1"/>
</dbReference>
<dbReference type="InterPro" id="IPR036869">
    <property type="entry name" value="J_dom_sf"/>
</dbReference>
<dbReference type="KEGG" id="pda:103708048"/>
<sequence length="173" mass="19014">MSAREDYEVLGVSKNASASEIKKAYYALAKKLHPDTNKEDADAETKFQEVQRAYEVLKDEEKRSLYDQVGPDAFEQAASGGGPGGPFGGAGFGNPFEDIFSGGGMNYEHHFSLLQRTREKLKGDIQKMGSELRHEIYAVGAQLEAAKYDVIKYCICTFVSIYAAGLAIARILM</sequence>
<dbReference type="GO" id="GO:0042026">
    <property type="term" value="P:protein refolding"/>
    <property type="evidence" value="ECO:0007669"/>
    <property type="project" value="TreeGrafter"/>
</dbReference>
<dbReference type="InterPro" id="IPR001623">
    <property type="entry name" value="DnaJ_domain"/>
</dbReference>
<protein>
    <submittedName>
        <fullName evidence="5 6">Chaperone protein dnaJ GFA2, mitochondrial-like</fullName>
    </submittedName>
</protein>
<dbReference type="RefSeq" id="XP_038973555.1">
    <property type="nucleotide sequence ID" value="XM_039117627.1"/>
</dbReference>
<dbReference type="PRINTS" id="PR00625">
    <property type="entry name" value="JDOMAIN"/>
</dbReference>
<evidence type="ECO:0000256" key="2">
    <source>
        <dbReference type="SAM" id="Phobius"/>
    </source>
</evidence>
<gene>
    <name evidence="5 6" type="primary">LOC103708048</name>
</gene>
<keyword evidence="1" id="KW-0143">Chaperone</keyword>
<feature type="transmembrane region" description="Helical" evidence="2">
    <location>
        <begin position="150"/>
        <end position="172"/>
    </location>
</feature>
<dbReference type="GO" id="GO:0005783">
    <property type="term" value="C:endoplasmic reticulum"/>
    <property type="evidence" value="ECO:0007669"/>
    <property type="project" value="UniProtKB-ARBA"/>
</dbReference>
<evidence type="ECO:0000313" key="4">
    <source>
        <dbReference type="Proteomes" id="UP000228380"/>
    </source>
</evidence>
<evidence type="ECO:0000259" key="3">
    <source>
        <dbReference type="PROSITE" id="PS50076"/>
    </source>
</evidence>
<proteinExistence type="predicted"/>
<dbReference type="PROSITE" id="PS50076">
    <property type="entry name" value="DNAJ_2"/>
    <property type="match status" value="1"/>
</dbReference>
<dbReference type="CDD" id="cd06257">
    <property type="entry name" value="DnaJ"/>
    <property type="match status" value="1"/>
</dbReference>
<dbReference type="OrthoDB" id="10256793at2759"/>
<dbReference type="PROSITE" id="PS00636">
    <property type="entry name" value="DNAJ_1"/>
    <property type="match status" value="1"/>
</dbReference>
<feature type="domain" description="J" evidence="3">
    <location>
        <begin position="5"/>
        <end position="70"/>
    </location>
</feature>
<name>A0A8B8ZHC1_PHODC</name>
<accession>A0A8B8ZHC1</accession>
<dbReference type="Pfam" id="PF00226">
    <property type="entry name" value="DnaJ"/>
    <property type="match status" value="1"/>
</dbReference>
<evidence type="ECO:0000313" key="5">
    <source>
        <dbReference type="RefSeq" id="XP_038973555.1"/>
    </source>
</evidence>
<reference evidence="5 6" key="1">
    <citation type="submission" date="2025-04" db="UniProtKB">
        <authorList>
            <consortium name="RefSeq"/>
        </authorList>
    </citation>
    <scope>IDENTIFICATION</scope>
    <source>
        <tissue evidence="5 6">Young leaves</tissue>
    </source>
</reference>
<dbReference type="RefSeq" id="XP_038973556.1">
    <property type="nucleotide sequence ID" value="XM_039117628.1"/>
</dbReference>